<gene>
    <name evidence="6 8" type="primary">rsmI</name>
    <name evidence="8" type="ORF">SK069_06290</name>
</gene>
<keyword evidence="5 6" id="KW-0949">S-adenosyl-L-methionine</keyword>
<dbReference type="HAMAP" id="MF_01877">
    <property type="entry name" value="16SrRNA_methyltr_I"/>
    <property type="match status" value="1"/>
</dbReference>
<dbReference type="PANTHER" id="PTHR46111">
    <property type="entry name" value="RIBOSOMAL RNA SMALL SUBUNIT METHYLTRANSFERASE I"/>
    <property type="match status" value="1"/>
</dbReference>
<comment type="similarity">
    <text evidence="6">Belongs to the methyltransferase superfamily. RsmI family.</text>
</comment>
<evidence type="ECO:0000256" key="4">
    <source>
        <dbReference type="ARBA" id="ARBA00022679"/>
    </source>
</evidence>
<keyword evidence="4 6" id="KW-0808">Transferase</keyword>
<dbReference type="PROSITE" id="PS01296">
    <property type="entry name" value="RSMI"/>
    <property type="match status" value="1"/>
</dbReference>
<evidence type="ECO:0000313" key="9">
    <source>
        <dbReference type="Proteomes" id="UP001277761"/>
    </source>
</evidence>
<dbReference type="NCBIfam" id="TIGR00096">
    <property type="entry name" value="16S rRNA (cytidine(1402)-2'-O)-methyltransferase"/>
    <property type="match status" value="1"/>
</dbReference>
<dbReference type="PIRSF" id="PIRSF005917">
    <property type="entry name" value="MTase_YraL"/>
    <property type="match status" value="1"/>
</dbReference>
<reference evidence="8 9" key="1">
    <citation type="submission" date="2023-11" db="EMBL/GenBank/DDBJ databases">
        <authorList>
            <person name="Xu M."/>
            <person name="Jiang T."/>
        </authorList>
    </citation>
    <scope>NUCLEOTIDE SEQUENCE [LARGE SCALE GENOMIC DNA]</scope>
    <source>
        <strain evidence="8 9">SD</strain>
    </source>
</reference>
<organism evidence="8 9">
    <name type="scientific">Patulibacter brassicae</name>
    <dbReference type="NCBI Taxonomy" id="1705717"/>
    <lineage>
        <taxon>Bacteria</taxon>
        <taxon>Bacillati</taxon>
        <taxon>Actinomycetota</taxon>
        <taxon>Thermoleophilia</taxon>
        <taxon>Solirubrobacterales</taxon>
        <taxon>Patulibacteraceae</taxon>
        <taxon>Patulibacter</taxon>
    </lineage>
</organism>
<evidence type="ECO:0000256" key="3">
    <source>
        <dbReference type="ARBA" id="ARBA00022603"/>
    </source>
</evidence>
<dbReference type="InterPro" id="IPR014776">
    <property type="entry name" value="4pyrrole_Mease_sub2"/>
</dbReference>
<comment type="subcellular location">
    <subcellularLocation>
        <location evidence="6">Cytoplasm</location>
    </subcellularLocation>
</comment>
<protein>
    <recommendedName>
        <fullName evidence="6">Ribosomal RNA small subunit methyltransferase I</fullName>
        <ecNumber evidence="6">2.1.1.198</ecNumber>
    </recommendedName>
    <alternativeName>
        <fullName evidence="6">16S rRNA 2'-O-ribose C1402 methyltransferase</fullName>
    </alternativeName>
    <alternativeName>
        <fullName evidence="6">rRNA (cytidine-2'-O-)-methyltransferase RsmI</fullName>
    </alternativeName>
</protein>
<dbReference type="Gene3D" id="3.30.950.10">
    <property type="entry name" value="Methyltransferase, Cobalt-precorrin-4 Transmethylase, Domain 2"/>
    <property type="match status" value="1"/>
</dbReference>
<keyword evidence="3 6" id="KW-0489">Methyltransferase</keyword>
<dbReference type="Proteomes" id="UP001277761">
    <property type="component" value="Unassembled WGS sequence"/>
</dbReference>
<dbReference type="InterPro" id="IPR018063">
    <property type="entry name" value="SAM_MeTrfase_RsmI_CS"/>
</dbReference>
<proteinExistence type="inferred from homology"/>
<dbReference type="Pfam" id="PF00590">
    <property type="entry name" value="TP_methylase"/>
    <property type="match status" value="1"/>
</dbReference>
<dbReference type="CDD" id="cd11648">
    <property type="entry name" value="RsmI"/>
    <property type="match status" value="1"/>
</dbReference>
<keyword evidence="2 6" id="KW-0698">rRNA processing</keyword>
<keyword evidence="9" id="KW-1185">Reference proteome</keyword>
<evidence type="ECO:0000256" key="6">
    <source>
        <dbReference type="HAMAP-Rule" id="MF_01877"/>
    </source>
</evidence>
<dbReference type="EC" id="2.1.1.198" evidence="6"/>
<dbReference type="InterPro" id="IPR014777">
    <property type="entry name" value="4pyrrole_Mease_sub1"/>
</dbReference>
<sequence>MSGRLVVCATPIGNLDDVTARVLDALRAADVVACEDTRHTRTLLQRFAIDVPTVSLHEHNEAARSVELLERVRGGALVALVSDAGMPVISDPGGRLVAAARDAGLPVEVRPGASAPVAAVAVAGIPVDRWRFVGFLPRRASELLELLDRDEATVAFESPKRLPATLRAIADADPSRVVAVCRELTKLHEEVVRGPAGEVAARFADGARGEITLVVAAAPAGQGDLGPALDAVRRLVEDGARARTASRVVGELTGVPANDLYRALHATG</sequence>
<evidence type="ECO:0000313" key="8">
    <source>
        <dbReference type="EMBL" id="MDX8151193.1"/>
    </source>
</evidence>
<evidence type="ECO:0000256" key="5">
    <source>
        <dbReference type="ARBA" id="ARBA00022691"/>
    </source>
</evidence>
<evidence type="ECO:0000256" key="1">
    <source>
        <dbReference type="ARBA" id="ARBA00022490"/>
    </source>
</evidence>
<dbReference type="InterPro" id="IPR008189">
    <property type="entry name" value="rRNA_ssu_MeTfrase_I"/>
</dbReference>
<accession>A0ABU4VHC9</accession>
<comment type="caution">
    <text evidence="8">The sequence shown here is derived from an EMBL/GenBank/DDBJ whole genome shotgun (WGS) entry which is preliminary data.</text>
</comment>
<dbReference type="GO" id="GO:0008168">
    <property type="term" value="F:methyltransferase activity"/>
    <property type="evidence" value="ECO:0007669"/>
    <property type="project" value="UniProtKB-KW"/>
</dbReference>
<dbReference type="InterPro" id="IPR035996">
    <property type="entry name" value="4pyrrol_Methylase_sf"/>
</dbReference>
<comment type="catalytic activity">
    <reaction evidence="6">
        <text>cytidine(1402) in 16S rRNA + S-adenosyl-L-methionine = 2'-O-methylcytidine(1402) in 16S rRNA + S-adenosyl-L-homocysteine + H(+)</text>
        <dbReference type="Rhea" id="RHEA:42924"/>
        <dbReference type="Rhea" id="RHEA-COMP:10285"/>
        <dbReference type="Rhea" id="RHEA-COMP:10286"/>
        <dbReference type="ChEBI" id="CHEBI:15378"/>
        <dbReference type="ChEBI" id="CHEBI:57856"/>
        <dbReference type="ChEBI" id="CHEBI:59789"/>
        <dbReference type="ChEBI" id="CHEBI:74495"/>
        <dbReference type="ChEBI" id="CHEBI:82748"/>
        <dbReference type="EC" id="2.1.1.198"/>
    </reaction>
</comment>
<dbReference type="GO" id="GO:0032259">
    <property type="term" value="P:methylation"/>
    <property type="evidence" value="ECO:0007669"/>
    <property type="project" value="UniProtKB-KW"/>
</dbReference>
<dbReference type="InterPro" id="IPR000878">
    <property type="entry name" value="4pyrrol_Mease"/>
</dbReference>
<feature type="domain" description="Tetrapyrrole methylase" evidence="7">
    <location>
        <begin position="5"/>
        <end position="199"/>
    </location>
</feature>
<evidence type="ECO:0000259" key="7">
    <source>
        <dbReference type="Pfam" id="PF00590"/>
    </source>
</evidence>
<keyword evidence="1 6" id="KW-0963">Cytoplasm</keyword>
<dbReference type="PANTHER" id="PTHR46111:SF1">
    <property type="entry name" value="RIBOSOMAL RNA SMALL SUBUNIT METHYLTRANSFERASE I"/>
    <property type="match status" value="1"/>
</dbReference>
<dbReference type="Gene3D" id="3.40.1010.10">
    <property type="entry name" value="Cobalt-precorrin-4 Transmethylase, Domain 1"/>
    <property type="match status" value="1"/>
</dbReference>
<comment type="function">
    <text evidence="6">Catalyzes the 2'-O-methylation of the ribose of cytidine 1402 (C1402) in 16S rRNA.</text>
</comment>
<dbReference type="RefSeq" id="WP_319953344.1">
    <property type="nucleotide sequence ID" value="NZ_JAXAVX010000002.1"/>
</dbReference>
<evidence type="ECO:0000256" key="2">
    <source>
        <dbReference type="ARBA" id="ARBA00022552"/>
    </source>
</evidence>
<name>A0ABU4VHC9_9ACTN</name>
<dbReference type="SUPFAM" id="SSF53790">
    <property type="entry name" value="Tetrapyrrole methylase"/>
    <property type="match status" value="1"/>
</dbReference>
<dbReference type="EMBL" id="JAXAVX010000002">
    <property type="protein sequence ID" value="MDX8151193.1"/>
    <property type="molecule type" value="Genomic_DNA"/>
</dbReference>